<dbReference type="SUPFAM" id="SSF56645">
    <property type="entry name" value="Acyl-CoA dehydrogenase NM domain-like"/>
    <property type="match status" value="1"/>
</dbReference>
<dbReference type="RefSeq" id="WP_126154433.1">
    <property type="nucleotide sequence ID" value="NZ_UZWE01000029.1"/>
</dbReference>
<name>A0A447IMP4_9RHOB</name>
<evidence type="ECO:0000313" key="3">
    <source>
        <dbReference type="Proteomes" id="UP000270743"/>
    </source>
</evidence>
<dbReference type="Proteomes" id="UP000270743">
    <property type="component" value="Unassembled WGS sequence"/>
</dbReference>
<dbReference type="InterPro" id="IPR046373">
    <property type="entry name" value="Acyl-CoA_Oxase/DH_mid-dom_sf"/>
</dbReference>
<dbReference type="InterPro" id="IPR013786">
    <property type="entry name" value="AcylCoA_DH/ox_N"/>
</dbReference>
<feature type="domain" description="Acyl-CoA dehydrogenase/oxidase N-terminal" evidence="1">
    <location>
        <begin position="21"/>
        <end position="105"/>
    </location>
</feature>
<keyword evidence="3" id="KW-1185">Reference proteome</keyword>
<dbReference type="GO" id="GO:0043958">
    <property type="term" value="F:acryloyl-CoA reductase (NADH) activity"/>
    <property type="evidence" value="ECO:0007669"/>
    <property type="project" value="UniProtKB-EC"/>
</dbReference>
<organism evidence="2 3">
    <name type="scientific">Paracoccus haematequi</name>
    <dbReference type="NCBI Taxonomy" id="2491866"/>
    <lineage>
        <taxon>Bacteria</taxon>
        <taxon>Pseudomonadati</taxon>
        <taxon>Pseudomonadota</taxon>
        <taxon>Alphaproteobacteria</taxon>
        <taxon>Rhodobacterales</taxon>
        <taxon>Paracoccaceae</taxon>
        <taxon>Paracoccus</taxon>
    </lineage>
</organism>
<dbReference type="AlphaFoldDB" id="A0A447IMP4"/>
<dbReference type="Gene3D" id="2.40.110.10">
    <property type="entry name" value="Butyryl-CoA Dehydrogenase, subunit A, domain 2"/>
    <property type="match status" value="1"/>
</dbReference>
<dbReference type="PANTHER" id="PTHR43884">
    <property type="entry name" value="ACYL-COA DEHYDROGENASE"/>
    <property type="match status" value="1"/>
</dbReference>
<dbReference type="Gene3D" id="1.10.540.10">
    <property type="entry name" value="Acyl-CoA dehydrogenase/oxidase, N-terminal domain"/>
    <property type="match status" value="1"/>
</dbReference>
<dbReference type="PANTHER" id="PTHR43884:SF12">
    <property type="entry name" value="ISOVALERYL-COA DEHYDROGENASE, MITOCHONDRIAL-RELATED"/>
    <property type="match status" value="1"/>
</dbReference>
<protein>
    <submittedName>
        <fullName evidence="2">Acryloyl-CoA reductase (NADH)</fullName>
        <ecNumber evidence="2">1.3.1.95</ecNumber>
    </submittedName>
</protein>
<dbReference type="Pfam" id="PF02771">
    <property type="entry name" value="Acyl-CoA_dh_N"/>
    <property type="match status" value="1"/>
</dbReference>
<reference evidence="2 3" key="1">
    <citation type="submission" date="2018-12" db="EMBL/GenBank/DDBJ databases">
        <authorList>
            <person name="Criscuolo A."/>
        </authorList>
    </citation>
    <scope>NUCLEOTIDE SEQUENCE [LARGE SCALE GENOMIC DNA]</scope>
    <source>
        <strain evidence="2">ACIP1116241</strain>
    </source>
</reference>
<gene>
    <name evidence="2" type="primary">acrC_1</name>
    <name evidence="2" type="ORF">PARHAE_01971</name>
</gene>
<accession>A0A447IMP4</accession>
<evidence type="ECO:0000313" key="2">
    <source>
        <dbReference type="EMBL" id="VDS08787.1"/>
    </source>
</evidence>
<keyword evidence="2" id="KW-0560">Oxidoreductase</keyword>
<dbReference type="InterPro" id="IPR037069">
    <property type="entry name" value="AcylCoA_DH/ox_N_sf"/>
</dbReference>
<dbReference type="EMBL" id="UZWE01000029">
    <property type="protein sequence ID" value="VDS08787.1"/>
    <property type="molecule type" value="Genomic_DNA"/>
</dbReference>
<sequence>MTFALPDDLAEWLAGSADGIDQGRIPATDLLPRLAQAGLARIGVPQALGGSGGTVMDAVRAVAAVAQESLAAAFVLWGHRCFVEFLARTPNHVLRDRLLPDLLAGRVAGASGLSNVMKFLAGLEPLQMTVRPEGEALVVDGALPWVTNLRGQGFVAAAAADPADGGPAMIVALAHDDPGVHRSADLALMGMRSSDTASLRIEGVRIGRDRIIAANAPEWLPGVRPTFIALQCGMAIGLARRSLAEAGGAGGAGRGVLAAPIAALGARLDKIVASLKAGLDSGGFVARPAALFELRIALSEIVFEAVALELQAGGGRCYLDGPGKGFARRWREAAFVPIITPSTVQLRTILDAAGKAA</sequence>
<dbReference type="OrthoDB" id="2564795at2"/>
<dbReference type="InterPro" id="IPR009100">
    <property type="entry name" value="AcylCoA_DH/oxidase_NM_dom_sf"/>
</dbReference>
<dbReference type="EC" id="1.3.1.95" evidence="2"/>
<dbReference type="GO" id="GO:0050660">
    <property type="term" value="F:flavin adenine dinucleotide binding"/>
    <property type="evidence" value="ECO:0007669"/>
    <property type="project" value="InterPro"/>
</dbReference>
<dbReference type="GO" id="GO:0003995">
    <property type="term" value="F:acyl-CoA dehydrogenase activity"/>
    <property type="evidence" value="ECO:0007669"/>
    <property type="project" value="TreeGrafter"/>
</dbReference>
<evidence type="ECO:0000259" key="1">
    <source>
        <dbReference type="Pfam" id="PF02771"/>
    </source>
</evidence>
<proteinExistence type="predicted"/>